<reference evidence="1 2" key="1">
    <citation type="journal article" date="2019" name="Sci. Rep.">
        <title>Orb-weaving spider Araneus ventricosus genome elucidates the spidroin gene catalogue.</title>
        <authorList>
            <person name="Kono N."/>
            <person name="Nakamura H."/>
            <person name="Ohtoshi R."/>
            <person name="Moran D.A.P."/>
            <person name="Shinohara A."/>
            <person name="Yoshida Y."/>
            <person name="Fujiwara M."/>
            <person name="Mori M."/>
            <person name="Tomita M."/>
            <person name="Arakawa K."/>
        </authorList>
    </citation>
    <scope>NUCLEOTIDE SEQUENCE [LARGE SCALE GENOMIC DNA]</scope>
</reference>
<dbReference type="EMBL" id="BGPR01000006">
    <property type="protein sequence ID" value="GBL74967.1"/>
    <property type="molecule type" value="Genomic_DNA"/>
</dbReference>
<accession>A0A4Y2A5Y3</accession>
<proteinExistence type="predicted"/>
<dbReference type="Proteomes" id="UP000499080">
    <property type="component" value="Unassembled WGS sequence"/>
</dbReference>
<evidence type="ECO:0000313" key="2">
    <source>
        <dbReference type="Proteomes" id="UP000499080"/>
    </source>
</evidence>
<comment type="caution">
    <text evidence="1">The sequence shown here is derived from an EMBL/GenBank/DDBJ whole genome shotgun (WGS) entry which is preliminary data.</text>
</comment>
<gene>
    <name evidence="1" type="ORF">AVEN_243776_1</name>
</gene>
<evidence type="ECO:0000313" key="1">
    <source>
        <dbReference type="EMBL" id="GBL74967.1"/>
    </source>
</evidence>
<organism evidence="1 2">
    <name type="scientific">Araneus ventricosus</name>
    <name type="common">Orbweaver spider</name>
    <name type="synonym">Epeira ventricosa</name>
    <dbReference type="NCBI Taxonomy" id="182803"/>
    <lineage>
        <taxon>Eukaryota</taxon>
        <taxon>Metazoa</taxon>
        <taxon>Ecdysozoa</taxon>
        <taxon>Arthropoda</taxon>
        <taxon>Chelicerata</taxon>
        <taxon>Arachnida</taxon>
        <taxon>Araneae</taxon>
        <taxon>Araneomorphae</taxon>
        <taxon>Entelegynae</taxon>
        <taxon>Araneoidea</taxon>
        <taxon>Araneidae</taxon>
        <taxon>Araneus</taxon>
    </lineage>
</organism>
<keyword evidence="2" id="KW-1185">Reference proteome</keyword>
<sequence length="92" mass="10693">MDEENYSLIWHIVPTAKLKFEVVIGSDILEQASVNFTKSGVEFDKYEIQALLMQISAENLKEEVDLNHVKNLQIKKELKKTIENYKPVLMLQ</sequence>
<dbReference type="AlphaFoldDB" id="A0A4Y2A5Y3"/>
<name>A0A4Y2A5Y3_ARAVE</name>
<protein>
    <submittedName>
        <fullName evidence="1">Uncharacterized protein</fullName>
    </submittedName>
</protein>